<evidence type="ECO:0000256" key="1">
    <source>
        <dbReference type="ARBA" id="ARBA00006835"/>
    </source>
</evidence>
<feature type="domain" description="DNA-directed RNA polymerase subunit 2 hybrid-binding" evidence="7">
    <location>
        <begin position="348"/>
        <end position="420"/>
    </location>
</feature>
<evidence type="ECO:0000313" key="9">
    <source>
        <dbReference type="Proteomes" id="UP000269721"/>
    </source>
</evidence>
<keyword evidence="5" id="KW-0548">Nucleotidyltransferase</keyword>
<dbReference type="EMBL" id="KZ998693">
    <property type="protein sequence ID" value="RKO85844.1"/>
    <property type="molecule type" value="Genomic_DNA"/>
</dbReference>
<dbReference type="GO" id="GO:0000428">
    <property type="term" value="C:DNA-directed RNA polymerase complex"/>
    <property type="evidence" value="ECO:0007669"/>
    <property type="project" value="UniProtKB-KW"/>
</dbReference>
<gene>
    <name evidence="8" type="ORF">BDK51DRAFT_46687</name>
</gene>
<evidence type="ECO:0000256" key="6">
    <source>
        <dbReference type="ARBA" id="ARBA00023163"/>
    </source>
</evidence>
<dbReference type="InterPro" id="IPR037033">
    <property type="entry name" value="DNA-dir_RNAP_su2_hyb_sf"/>
</dbReference>
<accession>A0A4P9W163</accession>
<dbReference type="OrthoDB" id="2156393at2759"/>
<dbReference type="SUPFAM" id="SSF64484">
    <property type="entry name" value="beta and beta-prime subunits of DNA dependent RNA-polymerase"/>
    <property type="match status" value="1"/>
</dbReference>
<keyword evidence="3" id="KW-0240">DNA-directed RNA polymerase</keyword>
<dbReference type="AlphaFoldDB" id="A0A4P9W163"/>
<dbReference type="GO" id="GO:0032549">
    <property type="term" value="F:ribonucleoside binding"/>
    <property type="evidence" value="ECO:0007669"/>
    <property type="project" value="InterPro"/>
</dbReference>
<dbReference type="GO" id="GO:0003899">
    <property type="term" value="F:DNA-directed RNA polymerase activity"/>
    <property type="evidence" value="ECO:0007669"/>
    <property type="project" value="UniProtKB-EC"/>
</dbReference>
<dbReference type="Gene3D" id="2.40.270.10">
    <property type="entry name" value="DNA-directed RNA polymerase, subunit 2, domain 6"/>
    <property type="match status" value="1"/>
</dbReference>
<dbReference type="GO" id="GO:0003677">
    <property type="term" value="F:DNA binding"/>
    <property type="evidence" value="ECO:0007669"/>
    <property type="project" value="InterPro"/>
</dbReference>
<dbReference type="InterPro" id="IPR015712">
    <property type="entry name" value="DNA-dir_RNA_pol_su2"/>
</dbReference>
<keyword evidence="4" id="KW-0808">Transferase</keyword>
<comment type="similarity">
    <text evidence="1">Belongs to the RNA polymerase beta chain family.</text>
</comment>
<sequence length="586" mass="65163">MYGVVHDNGLIDIRPHDKELLSISSHYECDPSGRKTRAMHCGFIDVTYTPMSLEAGRTRSLVHGSRYLIMTDAVLNKALNLATIAARTTIDLSCGFEVDEAIMHSNPGMWIFHCCGVIKLVSAEGVAQMIRAYVTMKGHDSPSMRVFSEHRLVSLAVTPGCIMKPVLNDLTTASSHTVAECNWIDSLHRHKPSTYTGANLPITILSLQSFRTFSRMVPYLAFNQPPRPIMASNMAVQAMCQPKVSAATTRLSDAGLLASHCWYFTRTLHYNYEDAIIAIAKLNDMGLLAHEGFVYHPMMDYSDSPATGQPVPESVTWWRPYDESIPIRQAFTVNSRRAVVAQLNGAGIRVGDKLATHHGQKFTISRILPDNEMPKCVCATTGALFTPHVIVASSSVHNRVTPGQLYESWMGMSAVHRHDFNPIDRWHCTTPLMVGKNRWSTQCVSADYGIAHFWQLYHLVRDKQQYMSGVPSSSSAIRGRLRESGVQVGEMDIHAMLSLGLIQCLGELSASADVVVVQKVTEVITRMMTVKTDIQMTVYRLNGDIERLSQLKVPGATPLQGATMDDLDVQNIIRKNCTVATSWRYY</sequence>
<dbReference type="EC" id="2.7.7.6" evidence="2"/>
<reference evidence="9" key="1">
    <citation type="journal article" date="2018" name="Nat. Microbiol.">
        <title>Leveraging single-cell genomics to expand the fungal tree of life.</title>
        <authorList>
            <person name="Ahrendt S.R."/>
            <person name="Quandt C.A."/>
            <person name="Ciobanu D."/>
            <person name="Clum A."/>
            <person name="Salamov A."/>
            <person name="Andreopoulos B."/>
            <person name="Cheng J.F."/>
            <person name="Woyke T."/>
            <person name="Pelin A."/>
            <person name="Henrissat B."/>
            <person name="Reynolds N.K."/>
            <person name="Benny G.L."/>
            <person name="Smith M.E."/>
            <person name="James T.Y."/>
            <person name="Grigoriev I.V."/>
        </authorList>
    </citation>
    <scope>NUCLEOTIDE SEQUENCE [LARGE SCALE GENOMIC DNA]</scope>
</reference>
<evidence type="ECO:0000256" key="2">
    <source>
        <dbReference type="ARBA" id="ARBA00012418"/>
    </source>
</evidence>
<evidence type="ECO:0000256" key="4">
    <source>
        <dbReference type="ARBA" id="ARBA00022679"/>
    </source>
</evidence>
<dbReference type="GO" id="GO:0006351">
    <property type="term" value="P:DNA-templated transcription"/>
    <property type="evidence" value="ECO:0007669"/>
    <property type="project" value="InterPro"/>
</dbReference>
<evidence type="ECO:0000259" key="7">
    <source>
        <dbReference type="Pfam" id="PF00562"/>
    </source>
</evidence>
<keyword evidence="9" id="KW-1185">Reference proteome</keyword>
<name>A0A4P9W163_9FUNG</name>
<dbReference type="Proteomes" id="UP000269721">
    <property type="component" value="Unassembled WGS sequence"/>
</dbReference>
<evidence type="ECO:0000313" key="8">
    <source>
        <dbReference type="EMBL" id="RKO85844.1"/>
    </source>
</evidence>
<dbReference type="Pfam" id="PF00562">
    <property type="entry name" value="RNA_pol_Rpb2_6"/>
    <property type="match status" value="1"/>
</dbReference>
<evidence type="ECO:0000256" key="3">
    <source>
        <dbReference type="ARBA" id="ARBA00022478"/>
    </source>
</evidence>
<protein>
    <recommendedName>
        <fullName evidence="2">DNA-directed RNA polymerase</fullName>
        <ecNumber evidence="2">2.7.7.6</ecNumber>
    </recommendedName>
</protein>
<evidence type="ECO:0000256" key="5">
    <source>
        <dbReference type="ARBA" id="ARBA00022695"/>
    </source>
</evidence>
<keyword evidence="6" id="KW-0804">Transcription</keyword>
<proteinExistence type="inferred from homology"/>
<dbReference type="InterPro" id="IPR007120">
    <property type="entry name" value="DNA-dir_RNAP_su2_dom"/>
</dbReference>
<organism evidence="8 9">
    <name type="scientific">Blyttiomyces helicus</name>
    <dbReference type="NCBI Taxonomy" id="388810"/>
    <lineage>
        <taxon>Eukaryota</taxon>
        <taxon>Fungi</taxon>
        <taxon>Fungi incertae sedis</taxon>
        <taxon>Chytridiomycota</taxon>
        <taxon>Chytridiomycota incertae sedis</taxon>
        <taxon>Chytridiomycetes</taxon>
        <taxon>Chytridiomycetes incertae sedis</taxon>
        <taxon>Blyttiomyces</taxon>
    </lineage>
</organism>
<dbReference type="PANTHER" id="PTHR20856">
    <property type="entry name" value="DNA-DIRECTED RNA POLYMERASE I SUBUNIT 2"/>
    <property type="match status" value="1"/>
</dbReference>